<feature type="transmembrane region" description="Helical" evidence="1">
    <location>
        <begin position="6"/>
        <end position="26"/>
    </location>
</feature>
<evidence type="ECO:0000256" key="1">
    <source>
        <dbReference type="SAM" id="Phobius"/>
    </source>
</evidence>
<protein>
    <submittedName>
        <fullName evidence="2">Amino acid oxidase</fullName>
    </submittedName>
</protein>
<dbReference type="RefSeq" id="WP_121215971.1">
    <property type="nucleotide sequence ID" value="NZ_JAMYWW010000001.1"/>
</dbReference>
<proteinExistence type="predicted"/>
<sequence>MKRLIIGVVVIGLILVAMVFLLSVSINKVKYDGAPLNIAVIGNIPELKNEKIHFESLSLEKVNEDISKLPTNLDAIMLTPNVFEAASDDKYIEVYKGLELPIIFFDSNKRHYPFVNEGLTYETANFDVLDNGSHTTIYLHNINANKFETWYFYLNDKKDINALYTEVFEKIEEL</sequence>
<dbReference type="OrthoDB" id="2454533at2"/>
<name>A0A494YS25_9BACL</name>
<reference evidence="2 3" key="1">
    <citation type="journal article" date="2016" name="Antonie Van Leeuwenhoek">
        <title>Lysinibacillus endophyticus sp. nov., an indole-3-acetic acid producing endophytic bacterium isolated from corn root (Zea mays cv. Xinken-5).</title>
        <authorList>
            <person name="Yu J."/>
            <person name="Guan X."/>
            <person name="Liu C."/>
            <person name="Xiang W."/>
            <person name="Yu Z."/>
            <person name="Liu X."/>
            <person name="Wang G."/>
        </authorList>
    </citation>
    <scope>NUCLEOTIDE SEQUENCE [LARGE SCALE GENOMIC DNA]</scope>
    <source>
        <strain evidence="2 3">DSM 100506</strain>
    </source>
</reference>
<keyword evidence="1" id="KW-1133">Transmembrane helix</keyword>
<dbReference type="Proteomes" id="UP000272238">
    <property type="component" value="Unassembled WGS sequence"/>
</dbReference>
<accession>A0A494YS25</accession>
<keyword evidence="1" id="KW-0472">Membrane</keyword>
<keyword evidence="3" id="KW-1185">Reference proteome</keyword>
<organism evidence="2 3">
    <name type="scientific">Ureibacillus endophyticus</name>
    <dbReference type="NCBI Taxonomy" id="1978490"/>
    <lineage>
        <taxon>Bacteria</taxon>
        <taxon>Bacillati</taxon>
        <taxon>Bacillota</taxon>
        <taxon>Bacilli</taxon>
        <taxon>Bacillales</taxon>
        <taxon>Caryophanaceae</taxon>
        <taxon>Ureibacillus</taxon>
    </lineage>
</organism>
<dbReference type="AlphaFoldDB" id="A0A494YS25"/>
<comment type="caution">
    <text evidence="2">The sequence shown here is derived from an EMBL/GenBank/DDBJ whole genome shotgun (WGS) entry which is preliminary data.</text>
</comment>
<dbReference type="EMBL" id="RBZN01000082">
    <property type="protein sequence ID" value="RKQ12479.1"/>
    <property type="molecule type" value="Genomic_DNA"/>
</dbReference>
<gene>
    <name evidence="2" type="ORF">D8M03_16910</name>
</gene>
<evidence type="ECO:0000313" key="2">
    <source>
        <dbReference type="EMBL" id="RKQ12479.1"/>
    </source>
</evidence>
<keyword evidence="1" id="KW-0812">Transmembrane</keyword>
<evidence type="ECO:0000313" key="3">
    <source>
        <dbReference type="Proteomes" id="UP000272238"/>
    </source>
</evidence>